<feature type="region of interest" description="Disordered" evidence="1">
    <location>
        <begin position="80"/>
        <end position="136"/>
    </location>
</feature>
<name>A0A1R3L0L3_9ROSI</name>
<feature type="compositionally biased region" description="Polar residues" evidence="1">
    <location>
        <begin position="96"/>
        <end position="112"/>
    </location>
</feature>
<reference evidence="3" key="1">
    <citation type="submission" date="2013-09" db="EMBL/GenBank/DDBJ databases">
        <title>Corchorus olitorius genome sequencing.</title>
        <authorList>
            <person name="Alam M."/>
            <person name="Haque M.S."/>
            <person name="Islam M.S."/>
            <person name="Emdad E.M."/>
            <person name="Islam M.M."/>
            <person name="Ahmed B."/>
            <person name="Halim A."/>
            <person name="Hossen Q.M.M."/>
            <person name="Hossain M.Z."/>
            <person name="Ahmed R."/>
            <person name="Khan M.M."/>
            <person name="Islam R."/>
            <person name="Rashid M.M."/>
            <person name="Khan S.A."/>
            <person name="Rahman M.S."/>
            <person name="Alam M."/>
            <person name="Yahiya A.S."/>
            <person name="Khan M.S."/>
            <person name="Azam M.S."/>
            <person name="Haque T."/>
            <person name="Lashkar M.Z.H."/>
            <person name="Akhand A.I."/>
            <person name="Morshed G."/>
            <person name="Roy S."/>
            <person name="Uddin K.S."/>
            <person name="Rabeya T."/>
            <person name="Hossain A.S."/>
            <person name="Chowdhury A."/>
            <person name="Snigdha A.R."/>
            <person name="Mortoza M.S."/>
            <person name="Matin S.A."/>
            <person name="Hoque S.M.E."/>
            <person name="Islam M.K."/>
            <person name="Roy D.K."/>
            <person name="Haider R."/>
            <person name="Moosa M.M."/>
            <person name="Elias S.M."/>
            <person name="Hasan A.M."/>
            <person name="Jahan S."/>
            <person name="Shafiuddin M."/>
            <person name="Mahmood N."/>
            <person name="Shommy N.S."/>
        </authorList>
    </citation>
    <scope>NUCLEOTIDE SEQUENCE [LARGE SCALE GENOMIC DNA]</scope>
    <source>
        <strain evidence="3">cv. O-4</strain>
    </source>
</reference>
<proteinExistence type="predicted"/>
<feature type="compositionally biased region" description="Low complexity" evidence="1">
    <location>
        <begin position="80"/>
        <end position="95"/>
    </location>
</feature>
<gene>
    <name evidence="2" type="ORF">COLO4_02624</name>
</gene>
<protein>
    <submittedName>
        <fullName evidence="2">Zinc finger protein ZPR1-like protein</fullName>
    </submittedName>
</protein>
<keyword evidence="3" id="KW-1185">Reference proteome</keyword>
<comment type="caution">
    <text evidence="2">The sequence shown here is derived from an EMBL/GenBank/DDBJ whole genome shotgun (WGS) entry which is preliminary data.</text>
</comment>
<evidence type="ECO:0000313" key="3">
    <source>
        <dbReference type="Proteomes" id="UP000187203"/>
    </source>
</evidence>
<organism evidence="2 3">
    <name type="scientific">Corchorus olitorius</name>
    <dbReference type="NCBI Taxonomy" id="93759"/>
    <lineage>
        <taxon>Eukaryota</taxon>
        <taxon>Viridiplantae</taxon>
        <taxon>Streptophyta</taxon>
        <taxon>Embryophyta</taxon>
        <taxon>Tracheophyta</taxon>
        <taxon>Spermatophyta</taxon>
        <taxon>Magnoliopsida</taxon>
        <taxon>eudicotyledons</taxon>
        <taxon>Gunneridae</taxon>
        <taxon>Pentapetalae</taxon>
        <taxon>rosids</taxon>
        <taxon>malvids</taxon>
        <taxon>Malvales</taxon>
        <taxon>Malvaceae</taxon>
        <taxon>Grewioideae</taxon>
        <taxon>Apeibeae</taxon>
        <taxon>Corchorus</taxon>
    </lineage>
</organism>
<evidence type="ECO:0000256" key="1">
    <source>
        <dbReference type="SAM" id="MobiDB-lite"/>
    </source>
</evidence>
<dbReference type="EMBL" id="AWUE01005703">
    <property type="protein sequence ID" value="OMP12892.1"/>
    <property type="molecule type" value="Genomic_DNA"/>
</dbReference>
<evidence type="ECO:0000313" key="2">
    <source>
        <dbReference type="EMBL" id="OMP12892.1"/>
    </source>
</evidence>
<accession>A0A1R3L0L3</accession>
<dbReference type="AlphaFoldDB" id="A0A1R3L0L3"/>
<sequence length="136" mass="14537">MISVALMGPSWQARQMPSMTVWNGMPRAVCVCGSKKISAWRTLSRAARSRSVKAYASRNASTDEYGSSVAHARDRLVRPAAFAGHARAASRGRNGTHQSSLTSRPTTATPYNDSRRPQGARPEPGLGRPTSAAVGQ</sequence>
<dbReference type="Proteomes" id="UP000187203">
    <property type="component" value="Unassembled WGS sequence"/>
</dbReference>